<dbReference type="Proteomes" id="UP001500635">
    <property type="component" value="Unassembled WGS sequence"/>
</dbReference>
<dbReference type="PANTHER" id="PTHR48081:SF30">
    <property type="entry name" value="ACETYL-HYDROLASE LIPR-RELATED"/>
    <property type="match status" value="1"/>
</dbReference>
<evidence type="ECO:0000313" key="5">
    <source>
        <dbReference type="Proteomes" id="UP001500635"/>
    </source>
</evidence>
<dbReference type="InterPro" id="IPR013094">
    <property type="entry name" value="AB_hydrolase_3"/>
</dbReference>
<proteinExistence type="inferred from homology"/>
<dbReference type="GO" id="GO:0016787">
    <property type="term" value="F:hydrolase activity"/>
    <property type="evidence" value="ECO:0007669"/>
    <property type="project" value="UniProtKB-KW"/>
</dbReference>
<comment type="caution">
    <text evidence="4">The sequence shown here is derived from an EMBL/GenBank/DDBJ whole genome shotgun (WGS) entry which is preliminary data.</text>
</comment>
<dbReference type="Pfam" id="PF07859">
    <property type="entry name" value="Abhydrolase_3"/>
    <property type="match status" value="1"/>
</dbReference>
<evidence type="ECO:0000256" key="2">
    <source>
        <dbReference type="ARBA" id="ARBA00022801"/>
    </source>
</evidence>
<organism evidence="4 5">
    <name type="scientific">Tsukamurella soli</name>
    <dbReference type="NCBI Taxonomy" id="644556"/>
    <lineage>
        <taxon>Bacteria</taxon>
        <taxon>Bacillati</taxon>
        <taxon>Actinomycetota</taxon>
        <taxon>Actinomycetes</taxon>
        <taxon>Mycobacteriales</taxon>
        <taxon>Tsukamurellaceae</taxon>
        <taxon>Tsukamurella</taxon>
    </lineage>
</organism>
<dbReference type="InterPro" id="IPR050300">
    <property type="entry name" value="GDXG_lipolytic_enzyme"/>
</dbReference>
<gene>
    <name evidence="4" type="ORF">GCM10023147_14450</name>
</gene>
<reference evidence="5" key="1">
    <citation type="journal article" date="2019" name="Int. J. Syst. Evol. Microbiol.">
        <title>The Global Catalogue of Microorganisms (GCM) 10K type strain sequencing project: providing services to taxonomists for standard genome sequencing and annotation.</title>
        <authorList>
            <consortium name="The Broad Institute Genomics Platform"/>
            <consortium name="The Broad Institute Genome Sequencing Center for Infectious Disease"/>
            <person name="Wu L."/>
            <person name="Ma J."/>
        </authorList>
    </citation>
    <scope>NUCLEOTIDE SEQUENCE [LARGE SCALE GENOMIC DNA]</scope>
    <source>
        <strain evidence="5">JCM 17688</strain>
    </source>
</reference>
<accession>A0ABP8JCE8</accession>
<keyword evidence="5" id="KW-1185">Reference proteome</keyword>
<evidence type="ECO:0000259" key="3">
    <source>
        <dbReference type="Pfam" id="PF07859"/>
    </source>
</evidence>
<protein>
    <submittedName>
        <fullName evidence="4">Alpha/beta hydrolase</fullName>
    </submittedName>
</protein>
<dbReference type="SUPFAM" id="SSF53474">
    <property type="entry name" value="alpha/beta-Hydrolases"/>
    <property type="match status" value="1"/>
</dbReference>
<feature type="domain" description="Alpha/beta hydrolase fold-3" evidence="3">
    <location>
        <begin position="87"/>
        <end position="283"/>
    </location>
</feature>
<name>A0ABP8JCE8_9ACTN</name>
<dbReference type="Gene3D" id="3.40.50.1820">
    <property type="entry name" value="alpha/beta hydrolase"/>
    <property type="match status" value="1"/>
</dbReference>
<dbReference type="InterPro" id="IPR029058">
    <property type="entry name" value="AB_hydrolase_fold"/>
</dbReference>
<dbReference type="RefSeq" id="WP_344993016.1">
    <property type="nucleotide sequence ID" value="NZ_BAABFR010000016.1"/>
</dbReference>
<evidence type="ECO:0000313" key="4">
    <source>
        <dbReference type="EMBL" id="GAA4388663.1"/>
    </source>
</evidence>
<sequence length="329" mass="36095">MPIIAHRGRSVRALIVFWITRIVMKGFMSVFPVRDRTLALLRALEPWMARVPQSVRGVEIEQITIAGVRGERIVPIGVDLRPRTALAYYHGGAFIGCNLDTHRRIAAMLARGLRVPVYNVEYRQFPDGGVGTSVHDGYLAYRELLDAGEYDRLVVAGDSAGGFVSAKVIEYAARDGVVRPAAFIGFSPFLNIAVDPRRSSRHDAMLPIRKIAKLRDIFERGPEELYGPEDMTGDDVAPDFPPTVITCAHREALELDSRNLVASLDRAGVPNELHIYDGQVHAFPVAIGSTPESLDAYRTVVGFVGRHLDEAASARAAEPEEQRADSGAA</sequence>
<evidence type="ECO:0000256" key="1">
    <source>
        <dbReference type="ARBA" id="ARBA00010515"/>
    </source>
</evidence>
<dbReference type="EMBL" id="BAABFR010000016">
    <property type="protein sequence ID" value="GAA4388663.1"/>
    <property type="molecule type" value="Genomic_DNA"/>
</dbReference>
<keyword evidence="2 4" id="KW-0378">Hydrolase</keyword>
<comment type="similarity">
    <text evidence="1">Belongs to the 'GDXG' lipolytic enzyme family.</text>
</comment>
<dbReference type="PANTHER" id="PTHR48081">
    <property type="entry name" value="AB HYDROLASE SUPERFAMILY PROTEIN C4A8.06C"/>
    <property type="match status" value="1"/>
</dbReference>